<proteinExistence type="predicted"/>
<sequence>MRTILFYLKNFFLPTEFNQNLPFSLRPKSLAIVVVLALIIKSFAFVSWFAFFEQPFFADIVSGLIVHLSNQERQSSGLSPLKESSILDKAAQDKALDMLAKNYFNHNAPDGTLPWYWFSKNGYAYKYAGENLAVDFFESEDVVKAWMNSPTHKFNIMNNKYQEIGVAVVKGSLQGRETTLVVQLFGTPKTVISQGPTPSPLISVSPVVSLGPSSSPVISKPPIVSVSPIVAGEITALPSPKSSPVLASPSSVASPNPSLIDATPSSSPVFAGLGTNPKLPLNPILAEKLIGISADPSPVMFSLVGYLALSLLLGVFSKIYTPQPKAVFGAGLAMLLIIAINYLPGVEMALNLTTRVL</sequence>
<evidence type="ECO:0000313" key="4">
    <source>
        <dbReference type="Proteomes" id="UP000178570"/>
    </source>
</evidence>
<dbReference type="InterPro" id="IPR035940">
    <property type="entry name" value="CAP_sf"/>
</dbReference>
<evidence type="ECO:0000313" key="3">
    <source>
        <dbReference type="EMBL" id="OGY40078.1"/>
    </source>
</evidence>
<keyword evidence="1" id="KW-1133">Transmembrane helix</keyword>
<dbReference type="PANTHER" id="PTHR31157">
    <property type="entry name" value="SCP DOMAIN-CONTAINING PROTEIN"/>
    <property type="match status" value="1"/>
</dbReference>
<dbReference type="EMBL" id="MHHY01000011">
    <property type="protein sequence ID" value="OGY40078.1"/>
    <property type="molecule type" value="Genomic_DNA"/>
</dbReference>
<evidence type="ECO:0000259" key="2">
    <source>
        <dbReference type="Pfam" id="PF00188"/>
    </source>
</evidence>
<evidence type="ECO:0000256" key="1">
    <source>
        <dbReference type="SAM" id="Phobius"/>
    </source>
</evidence>
<dbReference type="Gene3D" id="3.40.33.10">
    <property type="entry name" value="CAP"/>
    <property type="match status" value="1"/>
</dbReference>
<dbReference type="InterPro" id="IPR014044">
    <property type="entry name" value="CAP_dom"/>
</dbReference>
<accession>A0A1G1XJA0</accession>
<dbReference type="SUPFAM" id="SSF55797">
    <property type="entry name" value="PR-1-like"/>
    <property type="match status" value="1"/>
</dbReference>
<dbReference type="CDD" id="cd05379">
    <property type="entry name" value="CAP_bacterial"/>
    <property type="match status" value="1"/>
</dbReference>
<feature type="domain" description="SCP" evidence="2">
    <location>
        <begin position="68"/>
        <end position="183"/>
    </location>
</feature>
<feature type="transmembrane region" description="Helical" evidence="1">
    <location>
        <begin position="299"/>
        <end position="319"/>
    </location>
</feature>
<name>A0A1G1XJA0_9BACT</name>
<keyword evidence="1" id="KW-0472">Membrane</keyword>
<gene>
    <name evidence="3" type="ORF">A2570_01585</name>
</gene>
<protein>
    <recommendedName>
        <fullName evidence="2">SCP domain-containing protein</fullName>
    </recommendedName>
</protein>
<keyword evidence="1" id="KW-0812">Transmembrane</keyword>
<dbReference type="STRING" id="1797529.A2570_01585"/>
<dbReference type="Pfam" id="PF00188">
    <property type="entry name" value="CAP"/>
    <property type="match status" value="1"/>
</dbReference>
<feature type="transmembrane region" description="Helical" evidence="1">
    <location>
        <begin position="30"/>
        <end position="51"/>
    </location>
</feature>
<reference evidence="3 4" key="1">
    <citation type="journal article" date="2016" name="Nat. Commun.">
        <title>Thousands of microbial genomes shed light on interconnected biogeochemical processes in an aquifer system.</title>
        <authorList>
            <person name="Anantharaman K."/>
            <person name="Brown C.T."/>
            <person name="Hug L.A."/>
            <person name="Sharon I."/>
            <person name="Castelle C.J."/>
            <person name="Probst A.J."/>
            <person name="Thomas B.C."/>
            <person name="Singh A."/>
            <person name="Wilkins M.J."/>
            <person name="Karaoz U."/>
            <person name="Brodie E.L."/>
            <person name="Williams K.H."/>
            <person name="Hubbard S.S."/>
            <person name="Banfield J.F."/>
        </authorList>
    </citation>
    <scope>NUCLEOTIDE SEQUENCE [LARGE SCALE GENOMIC DNA]</scope>
</reference>
<dbReference type="Proteomes" id="UP000178570">
    <property type="component" value="Unassembled WGS sequence"/>
</dbReference>
<dbReference type="AlphaFoldDB" id="A0A1G1XJA0"/>
<feature type="transmembrane region" description="Helical" evidence="1">
    <location>
        <begin position="326"/>
        <end position="343"/>
    </location>
</feature>
<organism evidence="3 4">
    <name type="scientific">Candidatus Brennerbacteria bacterium RIFOXYD1_FULL_41_16</name>
    <dbReference type="NCBI Taxonomy" id="1797529"/>
    <lineage>
        <taxon>Bacteria</taxon>
        <taxon>Candidatus Brenneribacteriota</taxon>
    </lineage>
</organism>
<dbReference type="PANTHER" id="PTHR31157:SF1">
    <property type="entry name" value="SCP DOMAIN-CONTAINING PROTEIN"/>
    <property type="match status" value="1"/>
</dbReference>
<comment type="caution">
    <text evidence="3">The sequence shown here is derived from an EMBL/GenBank/DDBJ whole genome shotgun (WGS) entry which is preliminary data.</text>
</comment>